<keyword evidence="1" id="KW-0812">Transmembrane</keyword>
<keyword evidence="1" id="KW-1133">Transmembrane helix</keyword>
<evidence type="ECO:0008006" key="4">
    <source>
        <dbReference type="Google" id="ProtNLM"/>
    </source>
</evidence>
<dbReference type="InterPro" id="IPR021296">
    <property type="entry name" value="DUF2868"/>
</dbReference>
<feature type="transmembrane region" description="Helical" evidence="1">
    <location>
        <begin position="71"/>
        <end position="93"/>
    </location>
</feature>
<proteinExistence type="predicted"/>
<gene>
    <name evidence="2" type="ORF">GCM10008964_25810</name>
</gene>
<accession>A0ABP3DMA9</accession>
<protein>
    <recommendedName>
        <fullName evidence="4">DUF2868 domain-containing protein</fullName>
    </recommendedName>
</protein>
<dbReference type="Pfam" id="PF11067">
    <property type="entry name" value="DUF2868"/>
    <property type="match status" value="1"/>
</dbReference>
<keyword evidence="1" id="KW-0472">Membrane</keyword>
<reference evidence="3" key="1">
    <citation type="journal article" date="2019" name="Int. J. Syst. Evol. Microbiol.">
        <title>The Global Catalogue of Microorganisms (GCM) 10K type strain sequencing project: providing services to taxonomists for standard genome sequencing and annotation.</title>
        <authorList>
            <consortium name="The Broad Institute Genomics Platform"/>
            <consortium name="The Broad Institute Genome Sequencing Center for Infectious Disease"/>
            <person name="Wu L."/>
            <person name="Ma J."/>
        </authorList>
    </citation>
    <scope>NUCLEOTIDE SEQUENCE [LARGE SCALE GENOMIC DNA]</scope>
    <source>
        <strain evidence="3">JCM 6886</strain>
    </source>
</reference>
<evidence type="ECO:0000313" key="3">
    <source>
        <dbReference type="Proteomes" id="UP001501476"/>
    </source>
</evidence>
<evidence type="ECO:0000313" key="2">
    <source>
        <dbReference type="EMBL" id="GAA0233375.1"/>
    </source>
</evidence>
<feature type="transmembrane region" description="Helical" evidence="1">
    <location>
        <begin position="247"/>
        <end position="270"/>
    </location>
</feature>
<name>A0ABP3DMA9_9GAMM</name>
<dbReference type="EMBL" id="BAAADG010000018">
    <property type="protein sequence ID" value="GAA0233375.1"/>
    <property type="molecule type" value="Genomic_DNA"/>
</dbReference>
<dbReference type="Proteomes" id="UP001501476">
    <property type="component" value="Unassembled WGS sequence"/>
</dbReference>
<feature type="transmembrane region" description="Helical" evidence="1">
    <location>
        <begin position="160"/>
        <end position="184"/>
    </location>
</feature>
<keyword evidence="3" id="KW-1185">Reference proteome</keyword>
<dbReference type="RefSeq" id="WP_343749774.1">
    <property type="nucleotide sequence ID" value="NZ_BAAADG010000018.1"/>
</dbReference>
<organism evidence="2 3">
    <name type="scientific">Methylophaga marina</name>
    <dbReference type="NCBI Taxonomy" id="45495"/>
    <lineage>
        <taxon>Bacteria</taxon>
        <taxon>Pseudomonadati</taxon>
        <taxon>Pseudomonadota</taxon>
        <taxon>Gammaproteobacteria</taxon>
        <taxon>Thiotrichales</taxon>
        <taxon>Piscirickettsiaceae</taxon>
        <taxon>Methylophaga</taxon>
    </lineage>
</organism>
<evidence type="ECO:0000256" key="1">
    <source>
        <dbReference type="SAM" id="Phobius"/>
    </source>
</evidence>
<sequence length="431" mass="49611">MASKHATHAIEHFFFKDGATRALFRWLDFRLFVSQQNIQLTSSKNTTAQSATDYLHAWQQQASLTTPATGILRLFSVIAMIIGFTAMVGVLNVREHTFINIWVPLALFAFLPLLLSLSSFYLSFLSPSKQHLHHHPVMHWLINKLQLQPFIPYKNLLLPWLFWQVQSAAILFSASALLSFFLLATFQDYQFGWSSTFITDNATMTQLMNMISWPWQWLFEAPMAELIQQTRFSVQTANIAVTANNNWWVTLVMSIVVYGVLPRLLLALLLRHQFIQQLRHNIQHSSDVEQFIVAQQHQMSRNPIQSENLTSENTSVQLPSSNTVLLSWQQADLSFPIAKNLGTDDWLKDEKWLMSDASHFDKPVWIMIDPMQTPTGELADSIELLQQHNSSVSLVLYPINTDDSRYQQQQKSWHFFAQRHAVSLKEGHDNG</sequence>
<comment type="caution">
    <text evidence="2">The sequence shown here is derived from an EMBL/GenBank/DDBJ whole genome shotgun (WGS) entry which is preliminary data.</text>
</comment>
<feature type="transmembrane region" description="Helical" evidence="1">
    <location>
        <begin position="99"/>
        <end position="124"/>
    </location>
</feature>